<sequence length="431" mass="47813">MSQPSTTRSRREFVQQSLSLMASMAITSCVGKKFNAKSKTILLRSSWQTVNIGDIGHTPGALEVFKQSLPGNTRLILWPSSVDNGVAEMLKAYFPQLVIAEGTLDATGNPSTPALRAAFKEADIFVHGSGPMVLAQSHMEAWRKLTGKPYGVFGVTIGGELDERLTDLLNGAAFIYLRDTVSLKQLQQRGIKSPVLAFGPDATFAIPLRNKAKAQAYLNSVGLTDKQFICVIPRLRYTPYFKIHNTTPTDEELRRAAISAQFVEQDHAKLREVIIEWVRKTGLKVLACPEMTHEMALAKQYLVDPLPDDVKKNVVWRETYWLPDEATSVYERSQVVVSLEMHSPIMAFQANTPAILVRQPTDTSKGQMWRDVGLTDWIFEVDPSTGAQIASRVLEIHTNYPAALAKLGAARGFVKQRQQEMAGEVAKVIQT</sequence>
<dbReference type="Proteomes" id="UP001597197">
    <property type="component" value="Unassembled WGS sequence"/>
</dbReference>
<keyword evidence="2" id="KW-0808">Transferase</keyword>
<keyword evidence="3" id="KW-1185">Reference proteome</keyword>
<proteinExistence type="predicted"/>
<name>A0ABW4R1F6_9BACT</name>
<feature type="domain" description="Polysaccharide pyruvyl transferase" evidence="1">
    <location>
        <begin position="86"/>
        <end position="357"/>
    </location>
</feature>
<dbReference type="PANTHER" id="PTHR36836">
    <property type="entry name" value="COLANIC ACID BIOSYNTHESIS PROTEIN WCAK"/>
    <property type="match status" value="1"/>
</dbReference>
<dbReference type="GO" id="GO:0016740">
    <property type="term" value="F:transferase activity"/>
    <property type="evidence" value="ECO:0007669"/>
    <property type="project" value="UniProtKB-KW"/>
</dbReference>
<evidence type="ECO:0000313" key="3">
    <source>
        <dbReference type="Proteomes" id="UP001597197"/>
    </source>
</evidence>
<dbReference type="EMBL" id="JBHUFD010000019">
    <property type="protein sequence ID" value="MFD1875600.1"/>
    <property type="molecule type" value="Genomic_DNA"/>
</dbReference>
<evidence type="ECO:0000313" key="2">
    <source>
        <dbReference type="EMBL" id="MFD1875600.1"/>
    </source>
</evidence>
<dbReference type="Pfam" id="PF04230">
    <property type="entry name" value="PS_pyruv_trans"/>
    <property type="match status" value="1"/>
</dbReference>
<organism evidence="2 3">
    <name type="scientific">Hymenobacter bucti</name>
    <dbReference type="NCBI Taxonomy" id="1844114"/>
    <lineage>
        <taxon>Bacteria</taxon>
        <taxon>Pseudomonadati</taxon>
        <taxon>Bacteroidota</taxon>
        <taxon>Cytophagia</taxon>
        <taxon>Cytophagales</taxon>
        <taxon>Hymenobacteraceae</taxon>
        <taxon>Hymenobacter</taxon>
    </lineage>
</organism>
<comment type="caution">
    <text evidence="2">The sequence shown here is derived from an EMBL/GenBank/DDBJ whole genome shotgun (WGS) entry which is preliminary data.</text>
</comment>
<dbReference type="PANTHER" id="PTHR36836:SF1">
    <property type="entry name" value="COLANIC ACID BIOSYNTHESIS PROTEIN WCAK"/>
    <property type="match status" value="1"/>
</dbReference>
<accession>A0ABW4R1F6</accession>
<reference evidence="3" key="1">
    <citation type="journal article" date="2019" name="Int. J. Syst. Evol. Microbiol.">
        <title>The Global Catalogue of Microorganisms (GCM) 10K type strain sequencing project: providing services to taxonomists for standard genome sequencing and annotation.</title>
        <authorList>
            <consortium name="The Broad Institute Genomics Platform"/>
            <consortium name="The Broad Institute Genome Sequencing Center for Infectious Disease"/>
            <person name="Wu L."/>
            <person name="Ma J."/>
        </authorList>
    </citation>
    <scope>NUCLEOTIDE SEQUENCE [LARGE SCALE GENOMIC DNA]</scope>
    <source>
        <strain evidence="3">CGMCC 1.15795</strain>
    </source>
</reference>
<protein>
    <submittedName>
        <fullName evidence="2">Polysaccharide pyruvyl transferase family protein</fullName>
    </submittedName>
</protein>
<evidence type="ECO:0000259" key="1">
    <source>
        <dbReference type="Pfam" id="PF04230"/>
    </source>
</evidence>
<dbReference type="RefSeq" id="WP_382318467.1">
    <property type="nucleotide sequence ID" value="NZ_JBHUFD010000019.1"/>
</dbReference>
<gene>
    <name evidence="2" type="ORF">ACFSDX_24420</name>
</gene>
<dbReference type="InterPro" id="IPR007345">
    <property type="entry name" value="Polysacch_pyruvyl_Trfase"/>
</dbReference>